<comment type="caution">
    <text evidence="3">The sequence shown here is derived from an EMBL/GenBank/DDBJ whole genome shotgun (WGS) entry which is preliminary data.</text>
</comment>
<keyword evidence="1" id="KW-0732">Signal</keyword>
<sequence length="217" mass="24735">MKRLFFFLGLMLVCLNLEAQTFSDHYYQRKAQFEAAPDTEDEIIFLGNSITEGGNWEALFPNKNVVNRGISGDVTAGILNRLSEVISSQPQKIFLLIGTNDLARGETESYVVDHVASILQEIKNESENTELFLQNILPVNPAVGDKFSGHKKNQQLIVSVNRVLSELSKRMNITFIDLHKNFSNSKGVLKPRYTDDGLHLNKKGYQKWKRVLKNYMR</sequence>
<proteinExistence type="predicted"/>
<dbReference type="PANTHER" id="PTHR30383:SF5">
    <property type="entry name" value="SGNH HYDROLASE-TYPE ESTERASE DOMAIN-CONTAINING PROTEIN"/>
    <property type="match status" value="1"/>
</dbReference>
<evidence type="ECO:0000259" key="2">
    <source>
        <dbReference type="Pfam" id="PF13472"/>
    </source>
</evidence>
<organism evidence="3 4">
    <name type="scientific">Arenibacter antarcticus</name>
    <dbReference type="NCBI Taxonomy" id="2040469"/>
    <lineage>
        <taxon>Bacteria</taxon>
        <taxon>Pseudomonadati</taxon>
        <taxon>Bacteroidota</taxon>
        <taxon>Flavobacteriia</taxon>
        <taxon>Flavobacteriales</taxon>
        <taxon>Flavobacteriaceae</taxon>
        <taxon>Arenibacter</taxon>
    </lineage>
</organism>
<evidence type="ECO:0000313" key="4">
    <source>
        <dbReference type="Proteomes" id="UP001597532"/>
    </source>
</evidence>
<feature type="chain" id="PRO_5046952285" evidence="1">
    <location>
        <begin position="20"/>
        <end position="217"/>
    </location>
</feature>
<dbReference type="InterPro" id="IPR036514">
    <property type="entry name" value="SGNH_hydro_sf"/>
</dbReference>
<evidence type="ECO:0000256" key="1">
    <source>
        <dbReference type="SAM" id="SignalP"/>
    </source>
</evidence>
<dbReference type="RefSeq" id="WP_251805956.1">
    <property type="nucleotide sequence ID" value="NZ_CP166679.1"/>
</dbReference>
<dbReference type="Pfam" id="PF13472">
    <property type="entry name" value="Lipase_GDSL_2"/>
    <property type="match status" value="1"/>
</dbReference>
<evidence type="ECO:0000313" key="3">
    <source>
        <dbReference type="EMBL" id="MFD2790020.1"/>
    </source>
</evidence>
<dbReference type="Proteomes" id="UP001597532">
    <property type="component" value="Unassembled WGS sequence"/>
</dbReference>
<dbReference type="Gene3D" id="3.40.50.1110">
    <property type="entry name" value="SGNH hydrolase"/>
    <property type="match status" value="1"/>
</dbReference>
<name>A0ABW5VFD1_9FLAO</name>
<dbReference type="EMBL" id="JBHUOK010000030">
    <property type="protein sequence ID" value="MFD2790020.1"/>
    <property type="molecule type" value="Genomic_DNA"/>
</dbReference>
<dbReference type="SUPFAM" id="SSF52266">
    <property type="entry name" value="SGNH hydrolase"/>
    <property type="match status" value="1"/>
</dbReference>
<gene>
    <name evidence="3" type="ORF">ACFS1K_09620</name>
</gene>
<dbReference type="InterPro" id="IPR013830">
    <property type="entry name" value="SGNH_hydro"/>
</dbReference>
<keyword evidence="4" id="KW-1185">Reference proteome</keyword>
<feature type="domain" description="SGNH hydrolase-type esterase" evidence="2">
    <location>
        <begin position="45"/>
        <end position="206"/>
    </location>
</feature>
<feature type="signal peptide" evidence="1">
    <location>
        <begin position="1"/>
        <end position="19"/>
    </location>
</feature>
<dbReference type="PANTHER" id="PTHR30383">
    <property type="entry name" value="THIOESTERASE 1/PROTEASE 1/LYSOPHOSPHOLIPASE L1"/>
    <property type="match status" value="1"/>
</dbReference>
<dbReference type="InterPro" id="IPR051532">
    <property type="entry name" value="Ester_Hydrolysis_Enzymes"/>
</dbReference>
<reference evidence="4" key="1">
    <citation type="journal article" date="2019" name="Int. J. Syst. Evol. Microbiol.">
        <title>The Global Catalogue of Microorganisms (GCM) 10K type strain sequencing project: providing services to taxonomists for standard genome sequencing and annotation.</title>
        <authorList>
            <consortium name="The Broad Institute Genomics Platform"/>
            <consortium name="The Broad Institute Genome Sequencing Center for Infectious Disease"/>
            <person name="Wu L."/>
            <person name="Ma J."/>
        </authorList>
    </citation>
    <scope>NUCLEOTIDE SEQUENCE [LARGE SCALE GENOMIC DNA]</scope>
    <source>
        <strain evidence="4">KCTC 52924</strain>
    </source>
</reference>
<accession>A0ABW5VFD1</accession>
<protein>
    <submittedName>
        <fullName evidence="3">GDSL-type esterase/lipase family protein</fullName>
    </submittedName>
</protein>